<dbReference type="Proteomes" id="UP000198211">
    <property type="component" value="Unassembled WGS sequence"/>
</dbReference>
<comment type="domain">
    <text evidence="5">The RxLR-dEER motif acts to carry the protein into the host cell cytoplasm through binding to cell surface phosphatidylinositol-3-phosphate.</text>
</comment>
<protein>
    <recommendedName>
        <fullName evidence="5">RxLR effector protein</fullName>
    </recommendedName>
</protein>
<accession>A0A225VU81</accession>
<evidence type="ECO:0000256" key="1">
    <source>
        <dbReference type="ARBA" id="ARBA00004613"/>
    </source>
</evidence>
<feature type="signal peptide" evidence="5">
    <location>
        <begin position="1"/>
        <end position="24"/>
    </location>
</feature>
<organism evidence="6 7">
    <name type="scientific">Phytophthora megakarya</name>
    <dbReference type="NCBI Taxonomy" id="4795"/>
    <lineage>
        <taxon>Eukaryota</taxon>
        <taxon>Sar</taxon>
        <taxon>Stramenopiles</taxon>
        <taxon>Oomycota</taxon>
        <taxon>Peronosporomycetes</taxon>
        <taxon>Peronosporales</taxon>
        <taxon>Peronosporaceae</taxon>
        <taxon>Phytophthora</taxon>
    </lineage>
</organism>
<reference evidence="7" key="1">
    <citation type="submission" date="2017-03" db="EMBL/GenBank/DDBJ databases">
        <title>Phytopthora megakarya and P. palmivora, two closely related causual agents of cacao black pod achieved similar genome size and gene model numbers by different mechanisms.</title>
        <authorList>
            <person name="Ali S."/>
            <person name="Shao J."/>
            <person name="Larry D.J."/>
            <person name="Kronmiller B."/>
            <person name="Shen D."/>
            <person name="Strem M.D."/>
            <person name="Melnick R.L."/>
            <person name="Guiltinan M.J."/>
            <person name="Tyler B.M."/>
            <person name="Meinhardt L.W."/>
            <person name="Bailey B.A."/>
        </authorList>
    </citation>
    <scope>NUCLEOTIDE SEQUENCE [LARGE SCALE GENOMIC DNA]</scope>
    <source>
        <strain evidence="7">zdho120</strain>
    </source>
</reference>
<sequence length="144" mass="16115">MNLLNNLFLVGICAFLTSGSVSYAESTNSKVTPPRLGVSVDEVQYVFAGGKRFLRREDGDQGSDEERGHIWSSIKGLFPRTGTKSAAAETEIKAWATVFGGLKTDGFKPQDAYKLWRDYGSTKKHAREMRDLFKKYLKNPSAYH</sequence>
<evidence type="ECO:0000256" key="2">
    <source>
        <dbReference type="ARBA" id="ARBA00010400"/>
    </source>
</evidence>
<dbReference type="AlphaFoldDB" id="A0A225VU81"/>
<dbReference type="Pfam" id="PF16810">
    <property type="entry name" value="RXLR"/>
    <property type="match status" value="1"/>
</dbReference>
<name>A0A225VU81_9STRA</name>
<dbReference type="EMBL" id="NBNE01002956">
    <property type="protein sequence ID" value="OWZ08983.1"/>
    <property type="molecule type" value="Genomic_DNA"/>
</dbReference>
<keyword evidence="3 5" id="KW-0964">Secreted</keyword>
<evidence type="ECO:0000256" key="3">
    <source>
        <dbReference type="ARBA" id="ARBA00022525"/>
    </source>
</evidence>
<proteinExistence type="inferred from homology"/>
<comment type="caution">
    <text evidence="6">The sequence shown here is derived from an EMBL/GenBank/DDBJ whole genome shotgun (WGS) entry which is preliminary data.</text>
</comment>
<comment type="function">
    <text evidence="5">Effector that suppresses plant defense responses during pathogen infection.</text>
</comment>
<evidence type="ECO:0000313" key="6">
    <source>
        <dbReference type="EMBL" id="OWZ08983.1"/>
    </source>
</evidence>
<dbReference type="InterPro" id="IPR031825">
    <property type="entry name" value="RXLR"/>
</dbReference>
<keyword evidence="7" id="KW-1185">Reference proteome</keyword>
<comment type="similarity">
    <text evidence="2 5">Belongs to the RxLR effector family.</text>
</comment>
<keyword evidence="4 5" id="KW-0732">Signal</keyword>
<feature type="chain" id="PRO_5044990424" description="RxLR effector protein" evidence="5">
    <location>
        <begin position="25"/>
        <end position="144"/>
    </location>
</feature>
<gene>
    <name evidence="6" type="ORF">PHMEG_00018386</name>
</gene>
<comment type="subcellular location">
    <subcellularLocation>
        <location evidence="1 5">Secreted</location>
    </subcellularLocation>
</comment>
<evidence type="ECO:0000256" key="5">
    <source>
        <dbReference type="RuleBase" id="RU367124"/>
    </source>
</evidence>
<evidence type="ECO:0000313" key="7">
    <source>
        <dbReference type="Proteomes" id="UP000198211"/>
    </source>
</evidence>
<evidence type="ECO:0000256" key="4">
    <source>
        <dbReference type="ARBA" id="ARBA00022729"/>
    </source>
</evidence>